<dbReference type="Proteomes" id="UP000002489">
    <property type="component" value="Unassembled WGS sequence"/>
</dbReference>
<accession>A0A0D2Y2R8</accession>
<proteinExistence type="predicted"/>
<organism evidence="1 2">
    <name type="scientific">Fusarium oxysporum (strain Fo5176)</name>
    <name type="common">Fusarium vascular wilt</name>
    <dbReference type="NCBI Taxonomy" id="660025"/>
    <lineage>
        <taxon>Eukaryota</taxon>
        <taxon>Fungi</taxon>
        <taxon>Dikarya</taxon>
        <taxon>Ascomycota</taxon>
        <taxon>Pezizomycotina</taxon>
        <taxon>Sordariomycetes</taxon>
        <taxon>Hypocreomycetidae</taxon>
        <taxon>Hypocreales</taxon>
        <taxon>Nectriaceae</taxon>
        <taxon>Fusarium</taxon>
        <taxon>Fusarium oxysporum species complex</taxon>
    </lineage>
</organism>
<dbReference type="EnsemblFungi" id="FOXG_10567T0">
    <property type="protein sequence ID" value="FOXG_10567P0"/>
    <property type="gene ID" value="FOXG_10567"/>
</dbReference>
<protein>
    <submittedName>
        <fullName evidence="1">Uncharacterized protein</fullName>
    </submittedName>
</protein>
<sequence length="61" mass="7082">MTDEQEHIVMFLDTTKEETEHVSVEHERLGLGWLDSDSGDEVEYSYRGAMIQEHLEDEGAR</sequence>
<gene>
    <name evidence="1" type="primary">28952034</name>
</gene>
<evidence type="ECO:0000313" key="1">
    <source>
        <dbReference type="EnsemblFungi" id="FOXG_10567P0"/>
    </source>
</evidence>
<name>A0A0D2Y2R8_FUSOF</name>
<reference evidence="2" key="1">
    <citation type="journal article" date="2012" name="Mol. Plant Microbe Interact.">
        <title>A highly conserved effector in Fusarium oxysporum is required for full virulence on Arabidopsis.</title>
        <authorList>
            <person name="Thatcher L.F."/>
            <person name="Gardiner D.M."/>
            <person name="Kazan K."/>
            <person name="Manners J."/>
        </authorList>
    </citation>
    <scope>NUCLEOTIDE SEQUENCE [LARGE SCALE GENOMIC DNA]</scope>
    <source>
        <strain evidence="2">Fo5176</strain>
    </source>
</reference>
<dbReference type="VEuPathDB" id="FungiDB:FOXG_10567"/>
<reference evidence="1" key="2">
    <citation type="submission" date="2025-08" db="UniProtKB">
        <authorList>
            <consortium name="EnsemblFungi"/>
        </authorList>
    </citation>
    <scope>IDENTIFICATION</scope>
    <source>
        <strain evidence="1">4287 / CBS 123668 / FGSC 9935 / NRRL 34936</strain>
    </source>
</reference>
<evidence type="ECO:0000313" key="2">
    <source>
        <dbReference type="Proteomes" id="UP000002489"/>
    </source>
</evidence>
<dbReference type="AlphaFoldDB" id="A0A0D2Y2R8"/>